<feature type="transmembrane region" description="Helical" evidence="7">
    <location>
        <begin position="173"/>
        <end position="196"/>
    </location>
</feature>
<dbReference type="Proteomes" id="UP000292935">
    <property type="component" value="Unassembled WGS sequence"/>
</dbReference>
<keyword evidence="5 7" id="KW-0472">Membrane</keyword>
<dbReference type="PANTHER" id="PTHR42718:SF9">
    <property type="entry name" value="MAJOR FACILITATOR SUPERFAMILY MULTIDRUG TRANSPORTER MFSC"/>
    <property type="match status" value="1"/>
</dbReference>
<dbReference type="SUPFAM" id="SSF103473">
    <property type="entry name" value="MFS general substrate transporter"/>
    <property type="match status" value="1"/>
</dbReference>
<feature type="transmembrane region" description="Helical" evidence="7">
    <location>
        <begin position="86"/>
        <end position="108"/>
    </location>
</feature>
<dbReference type="PANTHER" id="PTHR42718">
    <property type="entry name" value="MAJOR FACILITATOR SUPERFAMILY MULTIDRUG TRANSPORTER MFSC"/>
    <property type="match status" value="1"/>
</dbReference>
<feature type="transmembrane region" description="Helical" evidence="7">
    <location>
        <begin position="301"/>
        <end position="324"/>
    </location>
</feature>
<accession>A0A4Q2JNA1</accession>
<feature type="transmembrane region" description="Helical" evidence="7">
    <location>
        <begin position="336"/>
        <end position="354"/>
    </location>
</feature>
<reference evidence="9 10" key="1">
    <citation type="submission" date="2019-01" db="EMBL/GenBank/DDBJ databases">
        <authorList>
            <person name="Li J."/>
        </authorList>
    </citation>
    <scope>NUCLEOTIDE SEQUENCE [LARGE SCALE GENOMIC DNA]</scope>
    <source>
        <strain evidence="9 10">CCUG 35506</strain>
    </source>
</reference>
<feature type="transmembrane region" description="Helical" evidence="7">
    <location>
        <begin position="360"/>
        <end position="381"/>
    </location>
</feature>
<organism evidence="9 10">
    <name type="scientific">Agromyces fucosus</name>
    <dbReference type="NCBI Taxonomy" id="41985"/>
    <lineage>
        <taxon>Bacteria</taxon>
        <taxon>Bacillati</taxon>
        <taxon>Actinomycetota</taxon>
        <taxon>Actinomycetes</taxon>
        <taxon>Micrococcales</taxon>
        <taxon>Microbacteriaceae</taxon>
        <taxon>Agromyces</taxon>
    </lineage>
</organism>
<feature type="transmembrane region" description="Helical" evidence="7">
    <location>
        <begin position="437"/>
        <end position="455"/>
    </location>
</feature>
<dbReference type="InterPro" id="IPR036259">
    <property type="entry name" value="MFS_trans_sf"/>
</dbReference>
<evidence type="ECO:0000313" key="10">
    <source>
        <dbReference type="Proteomes" id="UP000292935"/>
    </source>
</evidence>
<evidence type="ECO:0000256" key="6">
    <source>
        <dbReference type="SAM" id="MobiDB-lite"/>
    </source>
</evidence>
<sequence>MPRRDTSDGASARRDTLERTARTPRRRNRRSEGPVTIDPAPVRPWRLWLVWGVGVAAYMLSVTNRTSLSAVGVDAAVRFDADASTLSMFAVIQLFVYGAMQIPVGVLLDRFGARPIITIGMFLMAAGQLVMAFAPDVGTAIVARILLGAGDAAIFPSVLRVVAVWFPTRQAPFMVQLTGIVGQSGQLLAILPIAALLHATSWTVAFGTLAGLGVLFTVLTFAVIRNRPPGRDADVSVDTKTGAIRAVTSSADLRQGFTESWAHPATRLAFWSHFTTPFSGTAFVLLWGFPFLTVGEGLTPAMASLVFSVYVVAGMVIGPVIGALSSRHPMRRSRMLVLPIIAVQVVAWLAVILWPGPAPLWLLFALALALSTGGPASMIGFDHARTHNPSHRLSTATGIVNVGGFLAALLAILFIGIAMDALGAGTPDTYSLEAFRLAFLTQLPLWALGAGFIVFERKRTRVHLGLDEPRRRRKRDAHDERDAPRHD</sequence>
<evidence type="ECO:0000256" key="4">
    <source>
        <dbReference type="ARBA" id="ARBA00022989"/>
    </source>
</evidence>
<dbReference type="InterPro" id="IPR020846">
    <property type="entry name" value="MFS_dom"/>
</dbReference>
<comment type="subcellular location">
    <subcellularLocation>
        <location evidence="1">Cell membrane</location>
        <topology evidence="1">Multi-pass membrane protein</topology>
    </subcellularLocation>
</comment>
<evidence type="ECO:0000256" key="2">
    <source>
        <dbReference type="ARBA" id="ARBA00022448"/>
    </source>
</evidence>
<keyword evidence="4 7" id="KW-1133">Transmembrane helix</keyword>
<evidence type="ECO:0000313" key="9">
    <source>
        <dbReference type="EMBL" id="RXZ47620.1"/>
    </source>
</evidence>
<protein>
    <submittedName>
        <fullName evidence="9">MFS transporter</fullName>
    </submittedName>
</protein>
<dbReference type="GO" id="GO:0005886">
    <property type="term" value="C:plasma membrane"/>
    <property type="evidence" value="ECO:0007669"/>
    <property type="project" value="UniProtKB-SubCell"/>
</dbReference>
<dbReference type="OrthoDB" id="4332123at2"/>
<dbReference type="CDD" id="cd06174">
    <property type="entry name" value="MFS"/>
    <property type="match status" value="1"/>
</dbReference>
<gene>
    <name evidence="9" type="ORF">ESP57_13840</name>
</gene>
<evidence type="ECO:0000256" key="3">
    <source>
        <dbReference type="ARBA" id="ARBA00022692"/>
    </source>
</evidence>
<feature type="transmembrane region" description="Helical" evidence="7">
    <location>
        <begin position="393"/>
        <end position="417"/>
    </location>
</feature>
<dbReference type="GO" id="GO:0022857">
    <property type="term" value="F:transmembrane transporter activity"/>
    <property type="evidence" value="ECO:0007669"/>
    <property type="project" value="InterPro"/>
</dbReference>
<name>A0A4Q2JNA1_9MICO</name>
<evidence type="ECO:0000259" key="8">
    <source>
        <dbReference type="PROSITE" id="PS50850"/>
    </source>
</evidence>
<feature type="transmembrane region" description="Helical" evidence="7">
    <location>
        <begin position="268"/>
        <end position="289"/>
    </location>
</feature>
<feature type="transmembrane region" description="Helical" evidence="7">
    <location>
        <begin position="202"/>
        <end position="224"/>
    </location>
</feature>
<proteinExistence type="predicted"/>
<dbReference type="Gene3D" id="1.20.1250.20">
    <property type="entry name" value="MFS general substrate transporter like domains"/>
    <property type="match status" value="2"/>
</dbReference>
<dbReference type="AlphaFoldDB" id="A0A4Q2JNA1"/>
<dbReference type="Pfam" id="PF07690">
    <property type="entry name" value="MFS_1"/>
    <property type="match status" value="1"/>
</dbReference>
<dbReference type="EMBL" id="SDPO01000003">
    <property type="protein sequence ID" value="RXZ47620.1"/>
    <property type="molecule type" value="Genomic_DNA"/>
</dbReference>
<feature type="transmembrane region" description="Helical" evidence="7">
    <location>
        <begin position="115"/>
        <end position="135"/>
    </location>
</feature>
<keyword evidence="10" id="KW-1185">Reference proteome</keyword>
<keyword evidence="3 7" id="KW-0812">Transmembrane</keyword>
<feature type="transmembrane region" description="Helical" evidence="7">
    <location>
        <begin position="141"/>
        <end position="166"/>
    </location>
</feature>
<evidence type="ECO:0000256" key="5">
    <source>
        <dbReference type="ARBA" id="ARBA00023136"/>
    </source>
</evidence>
<dbReference type="InterPro" id="IPR011701">
    <property type="entry name" value="MFS"/>
</dbReference>
<evidence type="ECO:0000256" key="1">
    <source>
        <dbReference type="ARBA" id="ARBA00004651"/>
    </source>
</evidence>
<comment type="caution">
    <text evidence="9">The sequence shown here is derived from an EMBL/GenBank/DDBJ whole genome shotgun (WGS) entry which is preliminary data.</text>
</comment>
<feature type="compositionally biased region" description="Basic and acidic residues" evidence="6">
    <location>
        <begin position="1"/>
        <end position="21"/>
    </location>
</feature>
<feature type="region of interest" description="Disordered" evidence="6">
    <location>
        <begin position="1"/>
        <end position="35"/>
    </location>
</feature>
<evidence type="ECO:0000256" key="7">
    <source>
        <dbReference type="SAM" id="Phobius"/>
    </source>
</evidence>
<keyword evidence="2" id="KW-0813">Transport</keyword>
<feature type="transmembrane region" description="Helical" evidence="7">
    <location>
        <begin position="47"/>
        <end position="66"/>
    </location>
</feature>
<dbReference type="PROSITE" id="PS50850">
    <property type="entry name" value="MFS"/>
    <property type="match status" value="1"/>
</dbReference>
<feature type="domain" description="Major facilitator superfamily (MFS) profile" evidence="8">
    <location>
        <begin position="50"/>
        <end position="461"/>
    </location>
</feature>